<organism evidence="1 2">
    <name type="scientific">Knipowitschia caucasica</name>
    <name type="common">Caucasian dwarf goby</name>
    <name type="synonym">Pomatoschistus caucasicus</name>
    <dbReference type="NCBI Taxonomy" id="637954"/>
    <lineage>
        <taxon>Eukaryota</taxon>
        <taxon>Metazoa</taxon>
        <taxon>Chordata</taxon>
        <taxon>Craniata</taxon>
        <taxon>Vertebrata</taxon>
        <taxon>Euteleostomi</taxon>
        <taxon>Actinopterygii</taxon>
        <taxon>Neopterygii</taxon>
        <taxon>Teleostei</taxon>
        <taxon>Neoteleostei</taxon>
        <taxon>Acanthomorphata</taxon>
        <taxon>Gobiaria</taxon>
        <taxon>Gobiiformes</taxon>
        <taxon>Gobioidei</taxon>
        <taxon>Gobiidae</taxon>
        <taxon>Gobiinae</taxon>
        <taxon>Knipowitschia</taxon>
    </lineage>
</organism>
<dbReference type="EMBL" id="OZ035824">
    <property type="protein sequence ID" value="CAL1592803.1"/>
    <property type="molecule type" value="Genomic_DNA"/>
</dbReference>
<evidence type="ECO:0000313" key="1">
    <source>
        <dbReference type="EMBL" id="CAL1592803.1"/>
    </source>
</evidence>
<gene>
    <name evidence="1" type="ORF">KC01_LOCUS22008</name>
</gene>
<dbReference type="AlphaFoldDB" id="A0AAV2KVQ3"/>
<accession>A0AAV2KVQ3</accession>
<proteinExistence type="predicted"/>
<evidence type="ECO:0000313" key="2">
    <source>
        <dbReference type="Proteomes" id="UP001497482"/>
    </source>
</evidence>
<dbReference type="Proteomes" id="UP001497482">
    <property type="component" value="Chromosome 2"/>
</dbReference>
<name>A0AAV2KVQ3_KNICA</name>
<reference evidence="1 2" key="1">
    <citation type="submission" date="2024-04" db="EMBL/GenBank/DDBJ databases">
        <authorList>
            <person name="Waldvogel A.-M."/>
            <person name="Schoenle A."/>
        </authorList>
    </citation>
    <scope>NUCLEOTIDE SEQUENCE [LARGE SCALE GENOMIC DNA]</scope>
</reference>
<keyword evidence="2" id="KW-1185">Reference proteome</keyword>
<protein>
    <submittedName>
        <fullName evidence="1">Uncharacterized protein</fullName>
    </submittedName>
</protein>
<sequence>MMPVTPTRGSPAVSLLSLMRETQTGRPTCFSSLSLSAGHLSASPLPLPPPLGSGMGVQAWFWDETFSAHYLAFLNAKATTVPCDSAASSVPFGGSFRAVREIKVHDEYKVSTQTLHHLCCGDLSCSTQRLLHLYYCL</sequence>